<dbReference type="GO" id="GO:0040029">
    <property type="term" value="P:epigenetic regulation of gene expression"/>
    <property type="evidence" value="ECO:0007669"/>
    <property type="project" value="UniProtKB-ARBA"/>
</dbReference>
<keyword evidence="19" id="KW-1185">Reference proteome</keyword>
<feature type="region of interest" description="Disordered" evidence="16">
    <location>
        <begin position="925"/>
        <end position="955"/>
    </location>
</feature>
<dbReference type="KEGG" id="dya:Dyak_GE22262"/>
<evidence type="ECO:0000256" key="16">
    <source>
        <dbReference type="SAM" id="MobiDB-lite"/>
    </source>
</evidence>
<feature type="compositionally biased region" description="Basic and acidic residues" evidence="16">
    <location>
        <begin position="360"/>
        <end position="378"/>
    </location>
</feature>
<feature type="compositionally biased region" description="Basic and acidic residues" evidence="16">
    <location>
        <begin position="833"/>
        <end position="853"/>
    </location>
</feature>
<dbReference type="GO" id="GO:0005667">
    <property type="term" value="C:transcription regulator complex"/>
    <property type="evidence" value="ECO:0007669"/>
    <property type="project" value="TreeGrafter"/>
</dbReference>
<evidence type="ECO:0000256" key="3">
    <source>
        <dbReference type="ARBA" id="ARBA00004286"/>
    </source>
</evidence>
<dbReference type="InterPro" id="IPR036236">
    <property type="entry name" value="Znf_C2H2_sf"/>
</dbReference>
<feature type="domain" description="C2H2-type" evidence="17">
    <location>
        <begin position="659"/>
        <end position="686"/>
    </location>
</feature>
<feature type="domain" description="C2H2-type" evidence="17">
    <location>
        <begin position="687"/>
        <end position="714"/>
    </location>
</feature>
<dbReference type="GO" id="GO:0031519">
    <property type="term" value="C:PcG protein complex"/>
    <property type="evidence" value="ECO:0007669"/>
    <property type="project" value="TreeGrafter"/>
</dbReference>
<dbReference type="GO" id="GO:0000978">
    <property type="term" value="F:RNA polymerase II cis-regulatory region sequence-specific DNA binding"/>
    <property type="evidence" value="ECO:0007669"/>
    <property type="project" value="TreeGrafter"/>
</dbReference>
<feature type="domain" description="C2H2-type" evidence="17">
    <location>
        <begin position="631"/>
        <end position="658"/>
    </location>
</feature>
<feature type="compositionally biased region" description="Basic residues" evidence="16">
    <location>
        <begin position="109"/>
        <end position="122"/>
    </location>
</feature>
<gene>
    <name evidence="18" type="primary">Dyak\GE22262</name>
    <name evidence="18" type="synonym">dyak_GLEANR_5953</name>
    <name evidence="18" type="synonym">GE22262</name>
    <name evidence="18" type="ORF">Dyak_GE22262</name>
</gene>
<dbReference type="OrthoDB" id="6077919at2759"/>
<keyword evidence="5" id="KW-0158">Chromosome</keyword>
<evidence type="ECO:0000256" key="9">
    <source>
        <dbReference type="ARBA" id="ARBA00022771"/>
    </source>
</evidence>
<feature type="compositionally biased region" description="Pro residues" evidence="16">
    <location>
        <begin position="290"/>
        <end position="299"/>
    </location>
</feature>
<dbReference type="InterPro" id="IPR013087">
    <property type="entry name" value="Znf_C2H2_type"/>
</dbReference>
<feature type="region of interest" description="Disordered" evidence="16">
    <location>
        <begin position="820"/>
        <end position="865"/>
    </location>
</feature>
<feature type="compositionally biased region" description="Basic and acidic residues" evidence="16">
    <location>
        <begin position="483"/>
        <end position="492"/>
    </location>
</feature>
<sequence length="973" mass="110349">MLKVANVANPMQTMKKTNGDEESDESDMEEEEEEEDEEEDDLPDVGLQIDSEDEAELEAQRIRLVEEEAAKTTKKAEKERQQLQQKQQRQAQVSNGNEEQLEETQKPSNNKRKARGRPKRKVSTSSQASSASIPSSASLVAAQVLADEKSRRFIYSCTSCTHHYADNLILSRHFQLEHAEKPKRKRGKTKVSAEDTMITPPLVIDPLEMGRLKPCAQLLVQGESVLQLCLACNSQFVDVVRFQEHLSQQHGYFQLLVPKEEPTDLPPHAMVTIPGALALSKANAQLQLPIPAPETPPPEQDVKEAPLSTAPNDKEDLAMINAMVAEIAAERVKKTSSPKVNKMIIKLPMPKKRGRKRTKPEKMGNEQEKKKKLNKEEEQQPVLEPLQAKKLSNKAELQVEMAAAEKPQSNNVEYPKVSRKDGTQPAQKSDTESEYLKEDHQLSDKTESEGSLEETGKIRLEKAIKDKPLTNNVQIDDSSQQKQLDKCEEGRSQPENAGKSKTVEQELQHKCDESKKDHQEIEEEPTNSTKRKRGRKERKSPTPVLIPLGDKEIKEEPELPERRIRKSRQHVDYVVEIKDEEEDDDEEEEAEVDDDSSATISPHNSSTDESFTSIKRESSEESQHNGIGGIHTCNFCGKTFKRFSRMQDHLRLHTGEKPYVCGQCGRAFRLKMRLVEHQLRHRAEKAYKCDICSMPLATKQDLSLHMRHHKNDRRYKCDKCNKGFVRSSDLSIHVRIHTGEKPYSCDLCGKAFRARQNLVVHRRTHLGDKPIQCELCDKRFARKIDMRVHMRRHTGEKPYNCDACQRGYSSRVNLLRHQEREHSIEEQVSGSGKSDKKNPKAAKEKEQENEHKAKATTRRPRREKLEQKIAAQEKLLNDLKRSLSAMPEIPEEPTQVKLDGAGQDLPADAGAGHAQVQVTLSMQMEPAPNTEDDEEITPEKENALSSSMTADGKTKASRKIASYFTVVGQHAEI</sequence>
<keyword evidence="10" id="KW-0862">Zinc</keyword>
<feature type="compositionally biased region" description="Basic residues" evidence="16">
    <location>
        <begin position="529"/>
        <end position="538"/>
    </location>
</feature>
<feature type="compositionally biased region" description="Acidic residues" evidence="16">
    <location>
        <begin position="578"/>
        <end position="596"/>
    </location>
</feature>
<organism evidence="18 19">
    <name type="scientific">Drosophila yakuba</name>
    <name type="common">Fruit fly</name>
    <dbReference type="NCBI Taxonomy" id="7245"/>
    <lineage>
        <taxon>Eukaryota</taxon>
        <taxon>Metazoa</taxon>
        <taxon>Ecdysozoa</taxon>
        <taxon>Arthropoda</taxon>
        <taxon>Hexapoda</taxon>
        <taxon>Insecta</taxon>
        <taxon>Pterygota</taxon>
        <taxon>Neoptera</taxon>
        <taxon>Endopterygota</taxon>
        <taxon>Diptera</taxon>
        <taxon>Brachycera</taxon>
        <taxon>Muscomorpha</taxon>
        <taxon>Ephydroidea</taxon>
        <taxon>Drosophilidae</taxon>
        <taxon>Drosophila</taxon>
        <taxon>Sophophora</taxon>
    </lineage>
</organism>
<reference evidence="18 19" key="2">
    <citation type="journal article" date="2007" name="PLoS Biol.">
        <title>Principles of genome evolution in the Drosophila melanogaster species group.</title>
        <authorList>
            <person name="Ranz J.M."/>
            <person name="Maurin D."/>
            <person name="Chan Y.S."/>
            <person name="von Grotthuss M."/>
            <person name="Hillier L.W."/>
            <person name="Roote J."/>
            <person name="Ashburner M."/>
            <person name="Bergman C.M."/>
        </authorList>
    </citation>
    <scope>NUCLEOTIDE SEQUENCE [LARGE SCALE GENOMIC DNA]</scope>
    <source>
        <strain evidence="19">Tai18E2 / Tucson 14021-0261.01</strain>
    </source>
</reference>
<evidence type="ECO:0000256" key="6">
    <source>
        <dbReference type="ARBA" id="ARBA00022553"/>
    </source>
</evidence>
<comment type="function">
    <text evidence="1">May be involved in transcriptional regulation.</text>
</comment>
<dbReference type="Pfam" id="PF13912">
    <property type="entry name" value="zf-C2H2_6"/>
    <property type="match status" value="1"/>
</dbReference>
<dbReference type="FunFam" id="3.30.160.60:FF:000188">
    <property type="entry name" value="Zinc finger protein 787"/>
    <property type="match status" value="1"/>
</dbReference>
<keyword evidence="14" id="KW-0539">Nucleus</keyword>
<comment type="similarity">
    <text evidence="4">Belongs to the krueppel C2H2-type zinc-finger protein family.</text>
</comment>
<proteinExistence type="inferred from homology"/>
<dbReference type="AlphaFoldDB" id="B4PCJ6"/>
<keyword evidence="9 15" id="KW-0863">Zinc-finger</keyword>
<accession>B4PCJ6</accession>
<evidence type="ECO:0000313" key="18">
    <source>
        <dbReference type="EMBL" id="EDW94906.2"/>
    </source>
</evidence>
<evidence type="ECO:0000256" key="15">
    <source>
        <dbReference type="PROSITE-ProRule" id="PRU00042"/>
    </source>
</evidence>
<dbReference type="PANTHER" id="PTHR14003">
    <property type="entry name" value="TRANSCRIPTIONAL REPRESSOR PROTEIN YY"/>
    <property type="match status" value="1"/>
</dbReference>
<dbReference type="FunFam" id="3.30.160.60:FF:000690">
    <property type="entry name" value="Zinc finger protein 354C"/>
    <property type="match status" value="1"/>
</dbReference>
<feature type="compositionally biased region" description="Polar residues" evidence="16">
    <location>
        <begin position="469"/>
        <end position="482"/>
    </location>
</feature>
<dbReference type="PROSITE" id="PS00028">
    <property type="entry name" value="ZINC_FINGER_C2H2_1"/>
    <property type="match status" value="8"/>
</dbReference>
<dbReference type="Gene3D" id="3.30.160.60">
    <property type="entry name" value="Classic Zinc Finger"/>
    <property type="match status" value="7"/>
</dbReference>
<evidence type="ECO:0000256" key="13">
    <source>
        <dbReference type="ARBA" id="ARBA00023163"/>
    </source>
</evidence>
<feature type="domain" description="C2H2-type" evidence="17">
    <location>
        <begin position="743"/>
        <end position="770"/>
    </location>
</feature>
<keyword evidence="6" id="KW-0597">Phosphoprotein</keyword>
<feature type="compositionally biased region" description="Basic and acidic residues" evidence="16">
    <location>
        <begin position="614"/>
        <end position="623"/>
    </location>
</feature>
<feature type="compositionally biased region" description="Low complexity" evidence="16">
    <location>
        <begin position="123"/>
        <end position="133"/>
    </location>
</feature>
<evidence type="ECO:0000256" key="7">
    <source>
        <dbReference type="ARBA" id="ARBA00022723"/>
    </source>
</evidence>
<evidence type="ECO:0000256" key="12">
    <source>
        <dbReference type="ARBA" id="ARBA00023125"/>
    </source>
</evidence>
<dbReference type="SMART" id="SM00355">
    <property type="entry name" value="ZnF_C2H2"/>
    <property type="match status" value="9"/>
</dbReference>
<evidence type="ECO:0000256" key="4">
    <source>
        <dbReference type="ARBA" id="ARBA00006991"/>
    </source>
</evidence>
<feature type="compositionally biased region" description="Basic and acidic residues" evidence="16">
    <location>
        <begin position="501"/>
        <end position="519"/>
    </location>
</feature>
<feature type="compositionally biased region" description="Basic and acidic residues" evidence="16">
    <location>
        <begin position="58"/>
        <end position="81"/>
    </location>
</feature>
<feature type="region of interest" description="Disordered" evidence="16">
    <location>
        <begin position="332"/>
        <end position="555"/>
    </location>
</feature>
<feature type="compositionally biased region" description="Basic residues" evidence="16">
    <location>
        <begin position="349"/>
        <end position="359"/>
    </location>
</feature>
<keyword evidence="12" id="KW-0238">DNA-binding</keyword>
<feature type="domain" description="C2H2-type" evidence="17">
    <location>
        <begin position="771"/>
        <end position="798"/>
    </location>
</feature>
<keyword evidence="11" id="KW-0805">Transcription regulation</keyword>
<dbReference type="GO" id="GO:0003682">
    <property type="term" value="F:chromatin binding"/>
    <property type="evidence" value="ECO:0007669"/>
    <property type="project" value="UniProtKB-ARBA"/>
</dbReference>
<feature type="compositionally biased region" description="Polar residues" evidence="16">
    <location>
        <begin position="597"/>
        <end position="613"/>
    </location>
</feature>
<dbReference type="SMR" id="B4PCJ6"/>
<feature type="compositionally biased region" description="Acidic residues" evidence="16">
    <location>
        <begin position="20"/>
        <end position="43"/>
    </location>
</feature>
<comment type="subcellular location">
    <subcellularLocation>
        <location evidence="3">Chromosome</location>
    </subcellularLocation>
    <subcellularLocation>
        <location evidence="2">Nucleus</location>
    </subcellularLocation>
</comment>
<feature type="compositionally biased region" description="Basic and acidic residues" evidence="16">
    <location>
        <begin position="429"/>
        <end position="468"/>
    </location>
</feature>
<dbReference type="FunFam" id="3.30.160.60:FF:000045">
    <property type="entry name" value="ZFP69 zinc finger protein B"/>
    <property type="match status" value="1"/>
</dbReference>
<evidence type="ECO:0000256" key="8">
    <source>
        <dbReference type="ARBA" id="ARBA00022737"/>
    </source>
</evidence>
<keyword evidence="13" id="KW-0804">Transcription</keyword>
<evidence type="ECO:0000256" key="14">
    <source>
        <dbReference type="ARBA" id="ARBA00023242"/>
    </source>
</evidence>
<keyword evidence="8" id="KW-0677">Repeat</keyword>
<dbReference type="GO" id="GO:0008270">
    <property type="term" value="F:zinc ion binding"/>
    <property type="evidence" value="ECO:0007669"/>
    <property type="project" value="UniProtKB-KW"/>
</dbReference>
<keyword evidence="7" id="KW-0479">Metal-binding</keyword>
<evidence type="ECO:0000256" key="2">
    <source>
        <dbReference type="ARBA" id="ARBA00004123"/>
    </source>
</evidence>
<dbReference type="PANTHER" id="PTHR14003:SF19">
    <property type="entry name" value="YY2 TRANSCRIPTION FACTOR"/>
    <property type="match status" value="1"/>
</dbReference>
<feature type="domain" description="C2H2-type" evidence="17">
    <location>
        <begin position="155"/>
        <end position="182"/>
    </location>
</feature>
<name>B4PCJ6_DROYA</name>
<feature type="region of interest" description="Disordered" evidence="16">
    <location>
        <begin position="288"/>
        <end position="313"/>
    </location>
</feature>
<dbReference type="eggNOG" id="KOG1721">
    <property type="taxonomic scope" value="Eukaryota"/>
</dbReference>
<dbReference type="FunFam" id="3.30.160.60:FF:002680">
    <property type="entry name" value="Zinc finger protein"/>
    <property type="match status" value="1"/>
</dbReference>
<evidence type="ECO:0000256" key="1">
    <source>
        <dbReference type="ARBA" id="ARBA00003767"/>
    </source>
</evidence>
<evidence type="ECO:0000256" key="11">
    <source>
        <dbReference type="ARBA" id="ARBA00023015"/>
    </source>
</evidence>
<dbReference type="GO" id="GO:0000785">
    <property type="term" value="C:chromatin"/>
    <property type="evidence" value="ECO:0007669"/>
    <property type="project" value="UniProtKB-ARBA"/>
</dbReference>
<dbReference type="HOGENOM" id="CLU_009815_1_0_1"/>
<dbReference type="Pfam" id="PF00096">
    <property type="entry name" value="zf-C2H2"/>
    <property type="match status" value="3"/>
</dbReference>
<feature type="domain" description="C2H2-type" evidence="17">
    <location>
        <begin position="715"/>
        <end position="742"/>
    </location>
</feature>
<dbReference type="PROSITE" id="PS50157">
    <property type="entry name" value="ZINC_FINGER_C2H2_2"/>
    <property type="match status" value="8"/>
</dbReference>
<protein>
    <recommendedName>
        <fullName evidence="17">C2H2-type domain-containing protein</fullName>
    </recommendedName>
</protein>
<dbReference type="Proteomes" id="UP000002282">
    <property type="component" value="Chromosome 3L"/>
</dbReference>
<feature type="compositionally biased region" description="Low complexity" evidence="16">
    <location>
        <begin position="82"/>
        <end position="92"/>
    </location>
</feature>
<dbReference type="SUPFAM" id="SSF57667">
    <property type="entry name" value="beta-beta-alpha zinc fingers"/>
    <property type="match status" value="4"/>
</dbReference>
<evidence type="ECO:0000259" key="17">
    <source>
        <dbReference type="PROSITE" id="PS50157"/>
    </source>
</evidence>
<feature type="region of interest" description="Disordered" evidence="16">
    <location>
        <begin position="574"/>
        <end position="625"/>
    </location>
</feature>
<feature type="domain" description="C2H2-type" evidence="17">
    <location>
        <begin position="799"/>
        <end position="827"/>
    </location>
</feature>
<evidence type="ECO:0000256" key="5">
    <source>
        <dbReference type="ARBA" id="ARBA00022454"/>
    </source>
</evidence>
<dbReference type="FunFam" id="3.30.160.60:FF:001963">
    <property type="entry name" value="Replication initiator 1"/>
    <property type="match status" value="1"/>
</dbReference>
<evidence type="ECO:0000256" key="10">
    <source>
        <dbReference type="ARBA" id="ARBA00022833"/>
    </source>
</evidence>
<dbReference type="GO" id="GO:0000981">
    <property type="term" value="F:DNA-binding transcription factor activity, RNA polymerase II-specific"/>
    <property type="evidence" value="ECO:0007669"/>
    <property type="project" value="TreeGrafter"/>
</dbReference>
<feature type="region of interest" description="Disordered" evidence="16">
    <location>
        <begin position="1"/>
        <end position="133"/>
    </location>
</feature>
<evidence type="ECO:0000313" key="19">
    <source>
        <dbReference type="Proteomes" id="UP000002282"/>
    </source>
</evidence>
<dbReference type="FunFam" id="3.30.160.60:FF:001497">
    <property type="entry name" value="Zinc finger protein 275"/>
    <property type="match status" value="1"/>
</dbReference>
<dbReference type="EMBL" id="CM000159">
    <property type="protein sequence ID" value="EDW94906.2"/>
    <property type="molecule type" value="Genomic_DNA"/>
</dbReference>
<reference evidence="18 19" key="1">
    <citation type="journal article" date="2007" name="Nature">
        <title>Evolution of genes and genomes on the Drosophila phylogeny.</title>
        <authorList>
            <consortium name="Drosophila 12 Genomes Consortium"/>
            <person name="Clark A.G."/>
            <person name="Eisen M.B."/>
            <person name="Smith D.R."/>
            <person name="Bergman C.M."/>
            <person name="Oliver B."/>
            <person name="Markow T.A."/>
            <person name="Kaufman T.C."/>
            <person name="Kellis M."/>
            <person name="Gelbart W."/>
            <person name="Iyer V.N."/>
            <person name="Pollard D.A."/>
            <person name="Sackton T.B."/>
            <person name="Larracuente A.M."/>
            <person name="Singh N.D."/>
            <person name="Abad J.P."/>
            <person name="Abt D.N."/>
            <person name="Adryan B."/>
            <person name="Aguade M."/>
            <person name="Akashi H."/>
            <person name="Anderson W.W."/>
            <person name="Aquadro C.F."/>
            <person name="Ardell D.H."/>
            <person name="Arguello R."/>
            <person name="Artieri C.G."/>
            <person name="Barbash D.A."/>
            <person name="Barker D."/>
            <person name="Barsanti P."/>
            <person name="Batterham P."/>
            <person name="Batzoglou S."/>
            <person name="Begun D."/>
            <person name="Bhutkar A."/>
            <person name="Blanco E."/>
            <person name="Bosak S.A."/>
            <person name="Bradley R.K."/>
            <person name="Brand A.D."/>
            <person name="Brent M.R."/>
            <person name="Brooks A.N."/>
            <person name="Brown R.H."/>
            <person name="Butlin R.K."/>
            <person name="Caggese C."/>
            <person name="Calvi B.R."/>
            <person name="Bernardo de Carvalho A."/>
            <person name="Caspi A."/>
            <person name="Castrezana S."/>
            <person name="Celniker S.E."/>
            <person name="Chang J.L."/>
            <person name="Chapple C."/>
            <person name="Chatterji S."/>
            <person name="Chinwalla A."/>
            <person name="Civetta A."/>
            <person name="Clifton S.W."/>
            <person name="Comeron J.M."/>
            <person name="Costello J.C."/>
            <person name="Coyne J.A."/>
            <person name="Daub J."/>
            <person name="David R.G."/>
            <person name="Delcher A.L."/>
            <person name="Delehaunty K."/>
            <person name="Do C.B."/>
            <person name="Ebling H."/>
            <person name="Edwards K."/>
            <person name="Eickbush T."/>
            <person name="Evans J.D."/>
            <person name="Filipski A."/>
            <person name="Findeiss S."/>
            <person name="Freyhult E."/>
            <person name="Fulton L."/>
            <person name="Fulton R."/>
            <person name="Garcia A.C."/>
            <person name="Gardiner A."/>
            <person name="Garfield D.A."/>
            <person name="Garvin B.E."/>
            <person name="Gibson G."/>
            <person name="Gilbert D."/>
            <person name="Gnerre S."/>
            <person name="Godfrey J."/>
            <person name="Good R."/>
            <person name="Gotea V."/>
            <person name="Gravely B."/>
            <person name="Greenberg A.J."/>
            <person name="Griffiths-Jones S."/>
            <person name="Gross S."/>
            <person name="Guigo R."/>
            <person name="Gustafson E.A."/>
            <person name="Haerty W."/>
            <person name="Hahn M.W."/>
            <person name="Halligan D.L."/>
            <person name="Halpern A.L."/>
            <person name="Halter G.M."/>
            <person name="Han M.V."/>
            <person name="Heger A."/>
            <person name="Hillier L."/>
            <person name="Hinrichs A.S."/>
            <person name="Holmes I."/>
            <person name="Hoskins R.A."/>
            <person name="Hubisz M.J."/>
            <person name="Hultmark D."/>
            <person name="Huntley M.A."/>
            <person name="Jaffe D.B."/>
            <person name="Jagadeeshan S."/>
            <person name="Jeck W.R."/>
            <person name="Johnson J."/>
            <person name="Jones C.D."/>
            <person name="Jordan W.C."/>
            <person name="Karpen G.H."/>
            <person name="Kataoka E."/>
            <person name="Keightley P.D."/>
            <person name="Kheradpour P."/>
            <person name="Kirkness E.F."/>
            <person name="Koerich L.B."/>
            <person name="Kristiansen K."/>
            <person name="Kudrna D."/>
            <person name="Kulathinal R.J."/>
            <person name="Kumar S."/>
            <person name="Kwok R."/>
            <person name="Lander E."/>
            <person name="Langley C.H."/>
            <person name="Lapoint R."/>
            <person name="Lazzaro B.P."/>
            <person name="Lee S.J."/>
            <person name="Levesque L."/>
            <person name="Li R."/>
            <person name="Lin C.F."/>
            <person name="Lin M.F."/>
            <person name="Lindblad-Toh K."/>
            <person name="Llopart A."/>
            <person name="Long M."/>
            <person name="Low L."/>
            <person name="Lozovsky E."/>
            <person name="Lu J."/>
            <person name="Luo M."/>
            <person name="Machado C.A."/>
            <person name="Makalowski W."/>
            <person name="Marzo M."/>
            <person name="Matsuda M."/>
            <person name="Matzkin L."/>
            <person name="McAllister B."/>
            <person name="McBride C.S."/>
            <person name="McKernan B."/>
            <person name="McKernan K."/>
            <person name="Mendez-Lago M."/>
            <person name="Minx P."/>
            <person name="Mollenhauer M.U."/>
            <person name="Montooth K."/>
            <person name="Mount S.M."/>
            <person name="Mu X."/>
            <person name="Myers E."/>
            <person name="Negre B."/>
            <person name="Newfeld S."/>
            <person name="Nielsen R."/>
            <person name="Noor M.A."/>
            <person name="O'Grady P."/>
            <person name="Pachter L."/>
            <person name="Papaceit M."/>
            <person name="Parisi M.J."/>
            <person name="Parisi M."/>
            <person name="Parts L."/>
            <person name="Pedersen J.S."/>
            <person name="Pesole G."/>
            <person name="Phillippy A.M."/>
            <person name="Ponting C.P."/>
            <person name="Pop M."/>
            <person name="Porcelli D."/>
            <person name="Powell J.R."/>
            <person name="Prohaska S."/>
            <person name="Pruitt K."/>
            <person name="Puig M."/>
            <person name="Quesneville H."/>
            <person name="Ram K.R."/>
            <person name="Rand D."/>
            <person name="Rasmussen M.D."/>
            <person name="Reed L.K."/>
            <person name="Reenan R."/>
            <person name="Reily A."/>
            <person name="Remington K.A."/>
            <person name="Rieger T.T."/>
            <person name="Ritchie M.G."/>
            <person name="Robin C."/>
            <person name="Rogers Y.H."/>
            <person name="Rohde C."/>
            <person name="Rozas J."/>
            <person name="Rubenfield M.J."/>
            <person name="Ruiz A."/>
            <person name="Russo S."/>
            <person name="Salzberg S.L."/>
            <person name="Sanchez-Gracia A."/>
            <person name="Saranga D.J."/>
            <person name="Sato H."/>
            <person name="Schaeffer S.W."/>
            <person name="Schatz M.C."/>
            <person name="Schlenke T."/>
            <person name="Schwartz R."/>
            <person name="Segarra C."/>
            <person name="Singh R.S."/>
            <person name="Sirot L."/>
            <person name="Sirota M."/>
            <person name="Sisneros N.B."/>
            <person name="Smith C.D."/>
            <person name="Smith T.F."/>
            <person name="Spieth J."/>
            <person name="Stage D.E."/>
            <person name="Stark A."/>
            <person name="Stephan W."/>
            <person name="Strausberg R.L."/>
            <person name="Strempel S."/>
            <person name="Sturgill D."/>
            <person name="Sutton G."/>
            <person name="Sutton G.G."/>
            <person name="Tao W."/>
            <person name="Teichmann S."/>
            <person name="Tobari Y.N."/>
            <person name="Tomimura Y."/>
            <person name="Tsolas J.M."/>
            <person name="Valente V.L."/>
            <person name="Venter E."/>
            <person name="Venter J.C."/>
            <person name="Vicario S."/>
            <person name="Vieira F.G."/>
            <person name="Vilella A.J."/>
            <person name="Villasante A."/>
            <person name="Walenz B."/>
            <person name="Wang J."/>
            <person name="Wasserman M."/>
            <person name="Watts T."/>
            <person name="Wilson D."/>
            <person name="Wilson R.K."/>
            <person name="Wing R.A."/>
            <person name="Wolfner M.F."/>
            <person name="Wong A."/>
            <person name="Wong G.K."/>
            <person name="Wu C.I."/>
            <person name="Wu G."/>
            <person name="Yamamoto D."/>
            <person name="Yang H.P."/>
            <person name="Yang S.P."/>
            <person name="Yorke J.A."/>
            <person name="Yoshida K."/>
            <person name="Zdobnov E."/>
            <person name="Zhang P."/>
            <person name="Zhang Y."/>
            <person name="Zimin A.V."/>
            <person name="Baldwin J."/>
            <person name="Abdouelleil A."/>
            <person name="Abdulkadir J."/>
            <person name="Abebe A."/>
            <person name="Abera B."/>
            <person name="Abreu J."/>
            <person name="Acer S.C."/>
            <person name="Aftuck L."/>
            <person name="Alexander A."/>
            <person name="An P."/>
            <person name="Anderson E."/>
            <person name="Anderson S."/>
            <person name="Arachi H."/>
            <person name="Azer M."/>
            <person name="Bachantsang P."/>
            <person name="Barry A."/>
            <person name="Bayul T."/>
            <person name="Berlin A."/>
            <person name="Bessette D."/>
            <person name="Bloom T."/>
            <person name="Blye J."/>
            <person name="Boguslavskiy L."/>
            <person name="Bonnet C."/>
            <person name="Boukhgalter B."/>
            <person name="Bourzgui I."/>
            <person name="Brown A."/>
            <person name="Cahill P."/>
            <person name="Channer S."/>
            <person name="Cheshatsang Y."/>
            <person name="Chuda L."/>
            <person name="Citroen M."/>
            <person name="Collymore A."/>
            <person name="Cooke P."/>
            <person name="Costello M."/>
            <person name="D'Aco K."/>
            <person name="Daza R."/>
            <person name="De Haan G."/>
            <person name="DeGray S."/>
            <person name="DeMaso C."/>
            <person name="Dhargay N."/>
            <person name="Dooley K."/>
            <person name="Dooley E."/>
            <person name="Doricent M."/>
            <person name="Dorje P."/>
            <person name="Dorjee K."/>
            <person name="Dupes A."/>
            <person name="Elong R."/>
            <person name="Falk J."/>
            <person name="Farina A."/>
            <person name="Faro S."/>
            <person name="Ferguson D."/>
            <person name="Fisher S."/>
            <person name="Foley C.D."/>
            <person name="Franke A."/>
            <person name="Friedrich D."/>
            <person name="Gadbois L."/>
            <person name="Gearin G."/>
            <person name="Gearin C.R."/>
            <person name="Giannoukos G."/>
            <person name="Goode T."/>
            <person name="Graham J."/>
            <person name="Grandbois E."/>
            <person name="Grewal S."/>
            <person name="Gyaltsen K."/>
            <person name="Hafez N."/>
            <person name="Hagos B."/>
            <person name="Hall J."/>
            <person name="Henson C."/>
            <person name="Hollinger A."/>
            <person name="Honan T."/>
            <person name="Huard M.D."/>
            <person name="Hughes L."/>
            <person name="Hurhula B."/>
            <person name="Husby M.E."/>
            <person name="Kamat A."/>
            <person name="Kanga B."/>
            <person name="Kashin S."/>
            <person name="Khazanovich D."/>
            <person name="Kisner P."/>
            <person name="Lance K."/>
            <person name="Lara M."/>
            <person name="Lee W."/>
            <person name="Lennon N."/>
            <person name="Letendre F."/>
            <person name="LeVine R."/>
            <person name="Lipovsky A."/>
            <person name="Liu X."/>
            <person name="Liu J."/>
            <person name="Liu S."/>
            <person name="Lokyitsang T."/>
            <person name="Lokyitsang Y."/>
            <person name="Lubonja R."/>
            <person name="Lui A."/>
            <person name="MacDonald P."/>
            <person name="Magnisalis V."/>
            <person name="Maru K."/>
            <person name="Matthews C."/>
            <person name="McCusker W."/>
            <person name="McDonough S."/>
            <person name="Mehta T."/>
            <person name="Meldrim J."/>
            <person name="Meneus L."/>
            <person name="Mihai O."/>
            <person name="Mihalev A."/>
            <person name="Mihova T."/>
            <person name="Mittelman R."/>
            <person name="Mlenga V."/>
            <person name="Montmayeur A."/>
            <person name="Mulrain L."/>
            <person name="Navidi A."/>
            <person name="Naylor J."/>
            <person name="Negash T."/>
            <person name="Nguyen T."/>
            <person name="Nguyen N."/>
            <person name="Nicol R."/>
            <person name="Norbu C."/>
            <person name="Norbu N."/>
            <person name="Novod N."/>
            <person name="O'Neill B."/>
            <person name="Osman S."/>
            <person name="Markiewicz E."/>
            <person name="Oyono O.L."/>
            <person name="Patti C."/>
            <person name="Phunkhang P."/>
            <person name="Pierre F."/>
            <person name="Priest M."/>
            <person name="Raghuraman S."/>
            <person name="Rege F."/>
            <person name="Reyes R."/>
            <person name="Rise C."/>
            <person name="Rogov P."/>
            <person name="Ross K."/>
            <person name="Ryan E."/>
            <person name="Settipalli S."/>
            <person name="Shea T."/>
            <person name="Sherpa N."/>
            <person name="Shi L."/>
            <person name="Shih D."/>
            <person name="Sparrow T."/>
            <person name="Spaulding J."/>
            <person name="Stalker J."/>
            <person name="Stange-Thomann N."/>
            <person name="Stavropoulos S."/>
            <person name="Stone C."/>
            <person name="Strader C."/>
            <person name="Tesfaye S."/>
            <person name="Thomson T."/>
            <person name="Thoulutsang Y."/>
            <person name="Thoulutsang D."/>
            <person name="Topham K."/>
            <person name="Topping I."/>
            <person name="Tsamla T."/>
            <person name="Vassiliev H."/>
            <person name="Vo A."/>
            <person name="Wangchuk T."/>
            <person name="Wangdi T."/>
            <person name="Weiand M."/>
            <person name="Wilkinson J."/>
            <person name="Wilson A."/>
            <person name="Yadav S."/>
            <person name="Young G."/>
            <person name="Yu Q."/>
            <person name="Zembek L."/>
            <person name="Zhong D."/>
            <person name="Zimmer A."/>
            <person name="Zwirko Z."/>
            <person name="Jaffe D.B."/>
            <person name="Alvarez P."/>
            <person name="Brockman W."/>
            <person name="Butler J."/>
            <person name="Chin C."/>
            <person name="Gnerre S."/>
            <person name="Grabherr M."/>
            <person name="Kleber M."/>
            <person name="Mauceli E."/>
            <person name="MacCallum I."/>
        </authorList>
    </citation>
    <scope>NUCLEOTIDE SEQUENCE [LARGE SCALE GENOMIC DNA]</scope>
    <source>
        <strain evidence="19">Tai18E2 / Tucson 14021-0261.01</strain>
    </source>
</reference>